<reference evidence="3" key="1">
    <citation type="submission" date="2018-02" db="EMBL/GenBank/DDBJ databases">
        <authorList>
            <person name="Moore K."/>
            <person name="Momper L."/>
        </authorList>
    </citation>
    <scope>NUCLEOTIDE SEQUENCE [LARGE SCALE GENOMIC DNA]</scope>
    <source>
        <strain evidence="3">ULC18</strain>
    </source>
</reference>
<evidence type="ECO:0000256" key="1">
    <source>
        <dbReference type="SAM" id="SignalP"/>
    </source>
</evidence>
<accession>A0A2T1EHF6</accession>
<keyword evidence="1" id="KW-0732">Signal</keyword>
<comment type="caution">
    <text evidence="2">The sequence shown here is derived from an EMBL/GenBank/DDBJ whole genome shotgun (WGS) entry which is preliminary data.</text>
</comment>
<evidence type="ECO:0008006" key="4">
    <source>
        <dbReference type="Google" id="ProtNLM"/>
    </source>
</evidence>
<dbReference type="Proteomes" id="UP000239576">
    <property type="component" value="Unassembled WGS sequence"/>
</dbReference>
<sequence>MNKLAQAVAVSVFAVGLSSGYAQAVTFSQVGDTGQTLDTAQVIPGGSQPLEAITGTLSAPNVINLFRIVLAGGQTFSATTINANTLIELPIDQQLGSPTTLLPDPQLFLFDLAGRGVYGNDDSFGTAQASLTSGGFAPTASGTYFLAIASSGYSPVSVGGSIFGDADVSGIFAPTGSGAASPLTGFVGDGTSGGDYQISFTGVTATNAAGVPEPSETAGLIAAGLLGIGYQVRKSLKQKRRSIV</sequence>
<evidence type="ECO:0000313" key="3">
    <source>
        <dbReference type="Proteomes" id="UP000239576"/>
    </source>
</evidence>
<keyword evidence="3" id="KW-1185">Reference proteome</keyword>
<dbReference type="Gene3D" id="2.60.120.380">
    <property type="match status" value="1"/>
</dbReference>
<dbReference type="AlphaFoldDB" id="A0A2T1EHF6"/>
<protein>
    <recommendedName>
        <fullName evidence="4">PEP-CTERM sorting domain-containing protein</fullName>
    </recommendedName>
</protein>
<feature type="signal peptide" evidence="1">
    <location>
        <begin position="1"/>
        <end position="24"/>
    </location>
</feature>
<proteinExistence type="predicted"/>
<evidence type="ECO:0000313" key="2">
    <source>
        <dbReference type="EMBL" id="PSB32169.1"/>
    </source>
</evidence>
<dbReference type="OrthoDB" id="9791170at2"/>
<dbReference type="EMBL" id="PVWK01000029">
    <property type="protein sequence ID" value="PSB32169.1"/>
    <property type="molecule type" value="Genomic_DNA"/>
</dbReference>
<reference evidence="2 3" key="2">
    <citation type="submission" date="2018-03" db="EMBL/GenBank/DDBJ databases">
        <title>The ancient ancestry and fast evolution of plastids.</title>
        <authorList>
            <person name="Moore K.R."/>
            <person name="Magnabosco C."/>
            <person name="Momper L."/>
            <person name="Gold D.A."/>
            <person name="Bosak T."/>
            <person name="Fournier G.P."/>
        </authorList>
    </citation>
    <scope>NUCLEOTIDE SEQUENCE [LARGE SCALE GENOMIC DNA]</scope>
    <source>
        <strain evidence="2 3">ULC18</strain>
    </source>
</reference>
<feature type="chain" id="PRO_5015759343" description="PEP-CTERM sorting domain-containing protein" evidence="1">
    <location>
        <begin position="25"/>
        <end position="244"/>
    </location>
</feature>
<gene>
    <name evidence="2" type="ORF">C7B82_05875</name>
</gene>
<name>A0A2T1EHF6_9CYAN</name>
<organism evidence="2 3">
    <name type="scientific">Stenomitos frigidus ULC18</name>
    <dbReference type="NCBI Taxonomy" id="2107698"/>
    <lineage>
        <taxon>Bacteria</taxon>
        <taxon>Bacillati</taxon>
        <taxon>Cyanobacteriota</taxon>
        <taxon>Cyanophyceae</taxon>
        <taxon>Leptolyngbyales</taxon>
        <taxon>Leptolyngbyaceae</taxon>
        <taxon>Stenomitos</taxon>
    </lineage>
</organism>
<dbReference type="RefSeq" id="WP_106255380.1">
    <property type="nucleotide sequence ID" value="NZ_CAWNSW010000017.1"/>
</dbReference>